<dbReference type="HOGENOM" id="CLU_2709041_0_0_1"/>
<keyword evidence="2" id="KW-1185">Reference proteome</keyword>
<proteinExistence type="predicted"/>
<protein>
    <submittedName>
        <fullName evidence="1">Uncharacterized protein</fullName>
    </submittedName>
</protein>
<name>A0A0E0HWN8_ORYNI</name>
<organism evidence="1">
    <name type="scientific">Oryza nivara</name>
    <name type="common">Indian wild rice</name>
    <name type="synonym">Oryza sativa f. spontanea</name>
    <dbReference type="NCBI Taxonomy" id="4536"/>
    <lineage>
        <taxon>Eukaryota</taxon>
        <taxon>Viridiplantae</taxon>
        <taxon>Streptophyta</taxon>
        <taxon>Embryophyta</taxon>
        <taxon>Tracheophyta</taxon>
        <taxon>Spermatophyta</taxon>
        <taxon>Magnoliopsida</taxon>
        <taxon>Liliopsida</taxon>
        <taxon>Poales</taxon>
        <taxon>Poaceae</taxon>
        <taxon>BOP clade</taxon>
        <taxon>Oryzoideae</taxon>
        <taxon>Oryzeae</taxon>
        <taxon>Oryzinae</taxon>
        <taxon>Oryza</taxon>
    </lineage>
</organism>
<dbReference type="Proteomes" id="UP000006591">
    <property type="component" value="Chromosome 7"/>
</dbReference>
<dbReference type="EnsemblPlants" id="ONIVA07G01830.1">
    <property type="protein sequence ID" value="ONIVA07G01830.1"/>
    <property type="gene ID" value="ONIVA07G01830"/>
</dbReference>
<sequence>MWNRKELSKNVAISEEHIAISTYPIPWSIVLPSSRPENQRRRVLAAACIASAASLRAAGERTAANMNKSSTNA</sequence>
<accession>A0A0E0HWN8</accession>
<reference evidence="1" key="1">
    <citation type="submission" date="2015-04" db="UniProtKB">
        <authorList>
            <consortium name="EnsemblPlants"/>
        </authorList>
    </citation>
    <scope>IDENTIFICATION</scope>
    <source>
        <strain evidence="1">SL10</strain>
    </source>
</reference>
<evidence type="ECO:0000313" key="2">
    <source>
        <dbReference type="Proteomes" id="UP000006591"/>
    </source>
</evidence>
<dbReference type="AlphaFoldDB" id="A0A0E0HWN8"/>
<dbReference type="Gramene" id="ONIVA07G01830.1">
    <property type="protein sequence ID" value="ONIVA07G01830.1"/>
    <property type="gene ID" value="ONIVA07G01830"/>
</dbReference>
<evidence type="ECO:0000313" key="1">
    <source>
        <dbReference type="EnsemblPlants" id="ONIVA07G01830.1"/>
    </source>
</evidence>
<reference evidence="1" key="2">
    <citation type="submission" date="2018-04" db="EMBL/GenBank/DDBJ databases">
        <title>OnivRS2 (Oryza nivara Reference Sequence Version 2).</title>
        <authorList>
            <person name="Zhang J."/>
            <person name="Kudrna D."/>
            <person name="Lee S."/>
            <person name="Talag J."/>
            <person name="Rajasekar S."/>
            <person name="Welchert J."/>
            <person name="Hsing Y.-I."/>
            <person name="Wing R.A."/>
        </authorList>
    </citation>
    <scope>NUCLEOTIDE SEQUENCE [LARGE SCALE GENOMIC DNA]</scope>
    <source>
        <strain evidence="1">SL10</strain>
    </source>
</reference>
<dbReference type="OMA" id="CTYVYSY"/>